<dbReference type="Pfam" id="PF02583">
    <property type="entry name" value="Trns_repr_metal"/>
    <property type="match status" value="1"/>
</dbReference>
<gene>
    <name evidence="1" type="ORF">AALA52_06265</name>
</gene>
<proteinExistence type="predicted"/>
<evidence type="ECO:0000313" key="1">
    <source>
        <dbReference type="EMBL" id="MEY8443844.1"/>
    </source>
</evidence>
<sequence>MEINYDSKVKNRLKRADGQLQGILRMIEEEKDCEAVVTQLKAVRSSLDSLIGLIVAENLQNCLLLLEETDEKERERKINQAIKMVIKK</sequence>
<dbReference type="PANTHER" id="PTHR33677:SF5">
    <property type="entry name" value="TRANSCRIPTIONAL REPRESSOR FRMR"/>
    <property type="match status" value="1"/>
</dbReference>
<keyword evidence="2" id="KW-1185">Reference proteome</keyword>
<reference evidence="1 2" key="1">
    <citation type="submission" date="2024-03" db="EMBL/GenBank/DDBJ databases">
        <title>Mouse gut bacterial collection (mGBC) of GemPharmatech.</title>
        <authorList>
            <person name="He Y."/>
            <person name="Dong L."/>
            <person name="Wu D."/>
            <person name="Gao X."/>
            <person name="Lin Z."/>
        </authorList>
    </citation>
    <scope>NUCLEOTIDE SEQUENCE [LARGE SCALE GENOMIC DNA]</scope>
    <source>
        <strain evidence="1 2">61-15</strain>
    </source>
</reference>
<dbReference type="RefSeq" id="WP_251712621.1">
    <property type="nucleotide sequence ID" value="NZ_CALPDE010000008.1"/>
</dbReference>
<evidence type="ECO:0000313" key="2">
    <source>
        <dbReference type="Proteomes" id="UP001565283"/>
    </source>
</evidence>
<dbReference type="CDD" id="cd10155">
    <property type="entry name" value="BsYrkD-like_DUF156"/>
    <property type="match status" value="1"/>
</dbReference>
<accession>A0ABV4D2W5</accession>
<comment type="caution">
    <text evidence="1">The sequence shown here is derived from an EMBL/GenBank/DDBJ whole genome shotgun (WGS) entry which is preliminary data.</text>
</comment>
<protein>
    <submittedName>
        <fullName evidence="1">Metal-sensitive transcriptional regulator</fullName>
    </submittedName>
</protein>
<dbReference type="Gene3D" id="1.20.58.1000">
    <property type="entry name" value="Metal-sensitive repressor, helix protomer"/>
    <property type="match status" value="1"/>
</dbReference>
<organism evidence="1 2">
    <name type="scientific">Lactococcus ileimucosae</name>
    <dbReference type="NCBI Taxonomy" id="2941329"/>
    <lineage>
        <taxon>Bacteria</taxon>
        <taxon>Bacillati</taxon>
        <taxon>Bacillota</taxon>
        <taxon>Bacilli</taxon>
        <taxon>Lactobacillales</taxon>
        <taxon>Streptococcaceae</taxon>
        <taxon>Lactococcus</taxon>
    </lineage>
</organism>
<dbReference type="PANTHER" id="PTHR33677">
    <property type="entry name" value="TRANSCRIPTIONAL REPRESSOR FRMR-RELATED"/>
    <property type="match status" value="1"/>
</dbReference>
<dbReference type="InterPro" id="IPR003735">
    <property type="entry name" value="Metal_Tscrpt_repr"/>
</dbReference>
<name>A0ABV4D2W5_9LACT</name>
<dbReference type="Proteomes" id="UP001565283">
    <property type="component" value="Unassembled WGS sequence"/>
</dbReference>
<dbReference type="EMBL" id="JBCLSH010000019">
    <property type="protein sequence ID" value="MEY8443844.1"/>
    <property type="molecule type" value="Genomic_DNA"/>
</dbReference>
<dbReference type="InterPro" id="IPR038390">
    <property type="entry name" value="Metal_Tscrpt_repr_sf"/>
</dbReference>